<evidence type="ECO:0000256" key="4">
    <source>
        <dbReference type="ARBA" id="ARBA00022729"/>
    </source>
</evidence>
<evidence type="ECO:0000256" key="9">
    <source>
        <dbReference type="SAM" id="SignalP"/>
    </source>
</evidence>
<dbReference type="GO" id="GO:0009055">
    <property type="term" value="F:electron transfer activity"/>
    <property type="evidence" value="ECO:0007669"/>
    <property type="project" value="InterPro"/>
</dbReference>
<feature type="chain" id="PRO_5037401744" evidence="9">
    <location>
        <begin position="28"/>
        <end position="443"/>
    </location>
</feature>
<dbReference type="AlphaFoldDB" id="A0A969WAI6"/>
<dbReference type="RefSeq" id="WP_168148698.1">
    <property type="nucleotide sequence ID" value="NZ_JAAVXB010000007.1"/>
</dbReference>
<evidence type="ECO:0000256" key="2">
    <source>
        <dbReference type="ARBA" id="ARBA00022617"/>
    </source>
</evidence>
<protein>
    <submittedName>
        <fullName evidence="11">Methylamine utilization protein</fullName>
    </submittedName>
</protein>
<keyword evidence="2 7" id="KW-0349">Heme</keyword>
<comment type="subcellular location">
    <subcellularLocation>
        <location evidence="1">Cell envelope</location>
    </subcellularLocation>
</comment>
<evidence type="ECO:0000313" key="12">
    <source>
        <dbReference type="Proteomes" id="UP000653472"/>
    </source>
</evidence>
<dbReference type="PANTHER" id="PTHR30600">
    <property type="entry name" value="CYTOCHROME C PEROXIDASE-RELATED"/>
    <property type="match status" value="1"/>
</dbReference>
<keyword evidence="4 9" id="KW-0732">Signal</keyword>
<sequence>MMVRLQGIGRIAAFAVAGTVLSAALSAAWMPNAAAVDDDHAHYTAAELAMIYRHSPLGNLPNDGTNHVADDPRAARFGQHLFFETAFSKNGKVSCETCHQPTLAFTDGKAIAVGVATGVRNAPTILNAAYSPWFFLDGRTDSMWSQALQPFENPLEFGGDRLQIIHAVARDPAMRKAYDTVFGDWPWPEGDPALPAHGRPGASADGPQARAWAALSPDQQHQVNLVFSNLGKAIEAYERELVGGNSPFDQYVAALRKGDITRENVISPAAKRGLKLFVGQANCELCHSGPNFSDGQFHNLGLPTLPGEATDPGRSAGIALIDADIFNAAGAFSDAPQGKRAQRLQYLPDAKTQLGAFKTPSLRNIDTPPYMHDGRYATLEQVLDFYSDGADGVRDGPHVGVREKTVDLVPHLSAAQRADLIAFLKTLDDAPLPDDLTRAPPRP</sequence>
<dbReference type="GO" id="GO:0030313">
    <property type="term" value="C:cell envelope"/>
    <property type="evidence" value="ECO:0007669"/>
    <property type="project" value="UniProtKB-SubCell"/>
</dbReference>
<dbReference type="PANTHER" id="PTHR30600:SF10">
    <property type="entry name" value="BLL6722 PROTEIN"/>
    <property type="match status" value="1"/>
</dbReference>
<evidence type="ECO:0000256" key="5">
    <source>
        <dbReference type="ARBA" id="ARBA00023002"/>
    </source>
</evidence>
<name>A0A969WAI6_9GAMM</name>
<evidence type="ECO:0000256" key="1">
    <source>
        <dbReference type="ARBA" id="ARBA00004196"/>
    </source>
</evidence>
<dbReference type="GO" id="GO:0004130">
    <property type="term" value="F:cytochrome-c peroxidase activity"/>
    <property type="evidence" value="ECO:0007669"/>
    <property type="project" value="TreeGrafter"/>
</dbReference>
<dbReference type="InterPro" id="IPR009056">
    <property type="entry name" value="Cyt_c-like_dom"/>
</dbReference>
<feature type="region of interest" description="Disordered" evidence="8">
    <location>
        <begin position="189"/>
        <end position="209"/>
    </location>
</feature>
<comment type="caution">
    <text evidence="11">The sequence shown here is derived from an EMBL/GenBank/DDBJ whole genome shotgun (WGS) entry which is preliminary data.</text>
</comment>
<dbReference type="InterPro" id="IPR004852">
    <property type="entry name" value="Di-haem_cyt_c_peroxidsae"/>
</dbReference>
<dbReference type="InterPro" id="IPR036909">
    <property type="entry name" value="Cyt_c-like_dom_sf"/>
</dbReference>
<dbReference type="Proteomes" id="UP000653472">
    <property type="component" value="Unassembled WGS sequence"/>
</dbReference>
<dbReference type="GO" id="GO:0046872">
    <property type="term" value="F:metal ion binding"/>
    <property type="evidence" value="ECO:0007669"/>
    <property type="project" value="UniProtKB-KW"/>
</dbReference>
<dbReference type="Gene3D" id="1.10.760.10">
    <property type="entry name" value="Cytochrome c-like domain"/>
    <property type="match status" value="2"/>
</dbReference>
<evidence type="ECO:0000259" key="10">
    <source>
        <dbReference type="PROSITE" id="PS51007"/>
    </source>
</evidence>
<reference evidence="11" key="1">
    <citation type="submission" date="2020-03" db="EMBL/GenBank/DDBJ databases">
        <title>Solimonas marina sp. nov., isolated from deep seawater of the Pacific Ocean.</title>
        <authorList>
            <person name="Liu X."/>
            <person name="Lai Q."/>
            <person name="Sun F."/>
            <person name="Gai Y."/>
            <person name="Li G."/>
            <person name="Shao Z."/>
        </authorList>
    </citation>
    <scope>NUCLEOTIDE SEQUENCE</scope>
    <source>
        <strain evidence="11">C16B3</strain>
    </source>
</reference>
<feature type="domain" description="Cytochrome c" evidence="10">
    <location>
        <begin position="268"/>
        <end position="428"/>
    </location>
</feature>
<keyword evidence="3 7" id="KW-0479">Metal-binding</keyword>
<accession>A0A969WAI6</accession>
<dbReference type="PROSITE" id="PS51007">
    <property type="entry name" value="CYTC"/>
    <property type="match status" value="1"/>
</dbReference>
<dbReference type="SUPFAM" id="SSF46626">
    <property type="entry name" value="Cytochrome c"/>
    <property type="match status" value="2"/>
</dbReference>
<evidence type="ECO:0000256" key="8">
    <source>
        <dbReference type="SAM" id="MobiDB-lite"/>
    </source>
</evidence>
<evidence type="ECO:0000256" key="7">
    <source>
        <dbReference type="PROSITE-ProRule" id="PRU00433"/>
    </source>
</evidence>
<dbReference type="InterPro" id="IPR051395">
    <property type="entry name" value="Cytochrome_c_Peroxidase/MauG"/>
</dbReference>
<dbReference type="EMBL" id="JAAVXB010000007">
    <property type="protein sequence ID" value="NKF23382.1"/>
    <property type="molecule type" value="Genomic_DNA"/>
</dbReference>
<evidence type="ECO:0000256" key="6">
    <source>
        <dbReference type="ARBA" id="ARBA00023004"/>
    </source>
</evidence>
<dbReference type="Pfam" id="PF03150">
    <property type="entry name" value="CCP_MauG"/>
    <property type="match status" value="1"/>
</dbReference>
<keyword evidence="5" id="KW-0560">Oxidoreductase</keyword>
<organism evidence="11 12">
    <name type="scientific">Solimonas marina</name>
    <dbReference type="NCBI Taxonomy" id="2714601"/>
    <lineage>
        <taxon>Bacteria</taxon>
        <taxon>Pseudomonadati</taxon>
        <taxon>Pseudomonadota</taxon>
        <taxon>Gammaproteobacteria</taxon>
        <taxon>Nevskiales</taxon>
        <taxon>Nevskiaceae</taxon>
        <taxon>Solimonas</taxon>
    </lineage>
</organism>
<evidence type="ECO:0000256" key="3">
    <source>
        <dbReference type="ARBA" id="ARBA00022723"/>
    </source>
</evidence>
<proteinExistence type="predicted"/>
<gene>
    <name evidence="11" type="ORF">G7Y82_13760</name>
</gene>
<evidence type="ECO:0000313" key="11">
    <source>
        <dbReference type="EMBL" id="NKF23382.1"/>
    </source>
</evidence>
<keyword evidence="12" id="KW-1185">Reference proteome</keyword>
<feature type="signal peptide" evidence="9">
    <location>
        <begin position="1"/>
        <end position="27"/>
    </location>
</feature>
<keyword evidence="6 7" id="KW-0408">Iron</keyword>
<dbReference type="GO" id="GO:0020037">
    <property type="term" value="F:heme binding"/>
    <property type="evidence" value="ECO:0007669"/>
    <property type="project" value="InterPro"/>
</dbReference>